<dbReference type="STRING" id="933084.A0A067QA99"/>
<keyword evidence="4" id="KW-0347">Helicase</keyword>
<dbReference type="PANTHER" id="PTHR18934">
    <property type="entry name" value="ATP-DEPENDENT RNA HELICASE"/>
    <property type="match status" value="1"/>
</dbReference>
<accession>A0A067QA99</accession>
<dbReference type="InterPro" id="IPR048333">
    <property type="entry name" value="HA2_WH"/>
</dbReference>
<dbReference type="Pfam" id="PF24385">
    <property type="entry name" value="DSRM_DHX29"/>
    <property type="match status" value="1"/>
</dbReference>
<dbReference type="GO" id="GO:0016787">
    <property type="term" value="F:hydrolase activity"/>
    <property type="evidence" value="ECO:0007669"/>
    <property type="project" value="UniProtKB-KW"/>
</dbReference>
<feature type="region of interest" description="Disordered" evidence="7">
    <location>
        <begin position="180"/>
        <end position="207"/>
    </location>
</feature>
<dbReference type="GO" id="GO:0003724">
    <property type="term" value="F:RNA helicase activity"/>
    <property type="evidence" value="ECO:0007669"/>
    <property type="project" value="UniProtKB-EC"/>
</dbReference>
<evidence type="ECO:0000256" key="3">
    <source>
        <dbReference type="ARBA" id="ARBA00022801"/>
    </source>
</evidence>
<dbReference type="PANTHER" id="PTHR18934:SF267">
    <property type="entry name" value="ATP-DEPENDENT RNA HELICASE YLR419W-RELATED"/>
    <property type="match status" value="1"/>
</dbReference>
<keyword evidence="3" id="KW-0378">Hydrolase</keyword>
<dbReference type="Pfam" id="PF21010">
    <property type="entry name" value="HA2_C"/>
    <property type="match status" value="1"/>
</dbReference>
<feature type="domain" description="Helicase ATP-binding" evidence="8">
    <location>
        <begin position="585"/>
        <end position="750"/>
    </location>
</feature>
<gene>
    <name evidence="10" type="ORF">JAAARDRAFT_119492</name>
</gene>
<evidence type="ECO:0000256" key="6">
    <source>
        <dbReference type="ARBA" id="ARBA00047984"/>
    </source>
</evidence>
<feature type="region of interest" description="Disordered" evidence="7">
    <location>
        <begin position="1"/>
        <end position="35"/>
    </location>
</feature>
<sequence>MPPKRGIVKSGNAGNSAKSSKVSETAPVPTDGPKALFPPGYKYPLSLLSERCQKNGWEKPHVDTVSRECRSSSPTQLQRDGYSFVVTLGRLNKKTSEIDHVRLEPHPPKLMPTPLEARHWGATYALYRFCNGMQLNMQLPPGPRDYWVELATEHKSVPEHQRWMYDADPFAARKAVEERQVKATKKEEERTQAAEETRRGTRVSPVSPMFANAPEVKMASSLRDLVEESVKKAIALHPEAGDGSPSIISPEDAIIVLQQLGHLGFTSHQSRAAVSFLSTPSQLASTLLQTLSALEASIEYLILHVPECDLPQRFLPSNNSSASFITSAHGGSEALKKRWLEDKAVKEAGWPIHSVKDCAAQAESEDWGSLITMLNQKLLGEEWVMPAEWDVVQLVDDEELEAIGASYVDSTEILITPFTAPLKLHILIPRGGSYSPQTYPPPMYVTSNTIPAYVRLHLLSKLLRAIRIDELVQPGEEFFLAAMQLLEEEWAQIGDNGPPDMSAVLQYLLPRRKVEPELPPELLDGPTPGSGAKGNGRKRRAQRVDRRSDAQVREEFEQVCKMDKFLELYTTRKKLPAFASKDEFLAMLEKSRVVVVVGETGSGKTTQLPQFILDSLILSNSGSKASILVTQPRRISALSVAARVSSERLDDGSVGYAIRGESRQDARTKLMFCTTGVVLRRLSTGDDLRGVTHVVVDEVHERSVDGDFLLLELKELLAKHRTLKVVLMSATINHETFVKYFDSAPLLTIPGLTHPVTDIYLEDVLPLISYRPPSTKSTKKETEAEQQAFREEFKSRGLGDDDIRAIQNIGRSERIDFQLITSVVAHIVSTAQKRGGILVFLPGVQEIRQCIDALRAKFSRSEADIFPLHANLSNDEQKLVFRPTSRWKIVVATNVAETSITIDDIIYVVDAGRVKETQYDVESSLSRLVETWVNRAGARQRRGRAGRTQPGVCYKLYTRRQEAAFAAFPVPEILRVGLESICLTVKAMREKEDVKRFLSKAIDPPSIVAMDKAWSVLEDLGAIDEDGGLTALGRHIAMLPIDLRLAKMLVLATIFRCLGPVLDVVACLSSKPLFFSPMDKREEAMQARLRFATENSDLLTDVRAFNECIRLRKDGKPQSAVRDFCQQNFISLQAVREVTTLRQDFLSSLSEIGFIPFGSEPSDPSLNVNSDNSNLVKAVILGGLWPRVARVSLPKSAIKFDRVQAGTVQRENLAKEYKIYDLAEGRVFLHPVSVLFGATTWKSPFLAYFQKQLTSKLFLRDATEVPLYALLLFGGPVTVNHIAGGLTVGGKDTMIKLRAWPRIGILVNQLRRLLDEQLQRCIEEGTTLDAGKDSPVLHAMLALLTGDGLSSGNL</sequence>
<keyword evidence="5" id="KW-0067">ATP-binding</keyword>
<dbReference type="FunCoup" id="A0A067QA99">
    <property type="interactions" value="498"/>
</dbReference>
<dbReference type="CDD" id="cd18791">
    <property type="entry name" value="SF2_C_RHA"/>
    <property type="match status" value="1"/>
</dbReference>
<feature type="region of interest" description="Disordered" evidence="7">
    <location>
        <begin position="517"/>
        <end position="549"/>
    </location>
</feature>
<dbReference type="GO" id="GO:0005524">
    <property type="term" value="F:ATP binding"/>
    <property type="evidence" value="ECO:0007669"/>
    <property type="project" value="UniProtKB-KW"/>
</dbReference>
<dbReference type="InterPro" id="IPR011545">
    <property type="entry name" value="DEAD/DEAH_box_helicase_dom"/>
</dbReference>
<dbReference type="HOGENOM" id="CLU_001832_4_0_1"/>
<proteinExistence type="predicted"/>
<evidence type="ECO:0000256" key="1">
    <source>
        <dbReference type="ARBA" id="ARBA00012552"/>
    </source>
</evidence>
<feature type="compositionally biased region" description="Polar residues" evidence="7">
    <location>
        <begin position="12"/>
        <end position="23"/>
    </location>
</feature>
<dbReference type="SUPFAM" id="SSF52540">
    <property type="entry name" value="P-loop containing nucleoside triphosphate hydrolases"/>
    <property type="match status" value="1"/>
</dbReference>
<dbReference type="FunFam" id="1.20.120.1080:FF:000002">
    <property type="entry name" value="Putative ATP-dependent RNA helicase DHX36"/>
    <property type="match status" value="1"/>
</dbReference>
<reference evidence="11" key="1">
    <citation type="journal article" date="2014" name="Proc. Natl. Acad. Sci. U.S.A.">
        <title>Extensive sampling of basidiomycete genomes demonstrates inadequacy of the white-rot/brown-rot paradigm for wood decay fungi.</title>
        <authorList>
            <person name="Riley R."/>
            <person name="Salamov A.A."/>
            <person name="Brown D.W."/>
            <person name="Nagy L.G."/>
            <person name="Floudas D."/>
            <person name="Held B.W."/>
            <person name="Levasseur A."/>
            <person name="Lombard V."/>
            <person name="Morin E."/>
            <person name="Otillar R."/>
            <person name="Lindquist E.A."/>
            <person name="Sun H."/>
            <person name="LaButti K.M."/>
            <person name="Schmutz J."/>
            <person name="Jabbour D."/>
            <person name="Luo H."/>
            <person name="Baker S.E."/>
            <person name="Pisabarro A.G."/>
            <person name="Walton J.D."/>
            <person name="Blanchette R.A."/>
            <person name="Henrissat B."/>
            <person name="Martin F."/>
            <person name="Cullen D."/>
            <person name="Hibbett D.S."/>
            <person name="Grigoriev I.V."/>
        </authorList>
    </citation>
    <scope>NUCLEOTIDE SEQUENCE [LARGE SCALE GENOMIC DNA]</scope>
    <source>
        <strain evidence="11">MUCL 33604</strain>
    </source>
</reference>
<dbReference type="Proteomes" id="UP000027265">
    <property type="component" value="Unassembled WGS sequence"/>
</dbReference>
<feature type="compositionally biased region" description="Basic and acidic residues" evidence="7">
    <location>
        <begin position="180"/>
        <end position="199"/>
    </location>
</feature>
<dbReference type="CDD" id="cd17917">
    <property type="entry name" value="DEXHc_RHA-like"/>
    <property type="match status" value="1"/>
</dbReference>
<evidence type="ECO:0000256" key="5">
    <source>
        <dbReference type="ARBA" id="ARBA00022840"/>
    </source>
</evidence>
<evidence type="ECO:0000313" key="10">
    <source>
        <dbReference type="EMBL" id="KDQ63105.1"/>
    </source>
</evidence>
<dbReference type="SMART" id="SM00847">
    <property type="entry name" value="HA2"/>
    <property type="match status" value="1"/>
</dbReference>
<dbReference type="Pfam" id="PF00270">
    <property type="entry name" value="DEAD"/>
    <property type="match status" value="1"/>
</dbReference>
<dbReference type="Pfam" id="PF07717">
    <property type="entry name" value="OB_NTP_bind"/>
    <property type="match status" value="1"/>
</dbReference>
<dbReference type="Pfam" id="PF00271">
    <property type="entry name" value="Helicase_C"/>
    <property type="match status" value="1"/>
</dbReference>
<dbReference type="FunFam" id="3.40.50.300:FF:000500">
    <property type="entry name" value="ATP-dependent RNA helicase DHX29"/>
    <property type="match status" value="1"/>
</dbReference>
<dbReference type="Pfam" id="PF04408">
    <property type="entry name" value="WHD_HA2"/>
    <property type="match status" value="1"/>
</dbReference>
<dbReference type="Gene3D" id="1.20.120.1080">
    <property type="match status" value="1"/>
</dbReference>
<evidence type="ECO:0000313" key="11">
    <source>
        <dbReference type="Proteomes" id="UP000027265"/>
    </source>
</evidence>
<dbReference type="InterPro" id="IPR011709">
    <property type="entry name" value="DEAD-box_helicase_OB_fold"/>
</dbReference>
<feature type="domain" description="Helicase C-terminal" evidence="9">
    <location>
        <begin position="823"/>
        <end position="989"/>
    </location>
</feature>
<dbReference type="InterPro" id="IPR059023">
    <property type="entry name" value="RNA_hel_CTD"/>
</dbReference>
<dbReference type="InParanoid" id="A0A067QA99"/>
<protein>
    <recommendedName>
        <fullName evidence="1">RNA helicase</fullName>
        <ecNumber evidence="1">3.6.4.13</ecNumber>
    </recommendedName>
</protein>
<dbReference type="InterPro" id="IPR056328">
    <property type="entry name" value="DSRM_DHX29"/>
</dbReference>
<keyword evidence="11" id="KW-1185">Reference proteome</keyword>
<dbReference type="InterPro" id="IPR007502">
    <property type="entry name" value="Helicase-assoc_dom"/>
</dbReference>
<dbReference type="PROSITE" id="PS51192">
    <property type="entry name" value="HELICASE_ATP_BIND_1"/>
    <property type="match status" value="1"/>
</dbReference>
<dbReference type="InterPro" id="IPR001650">
    <property type="entry name" value="Helicase_C-like"/>
</dbReference>
<evidence type="ECO:0000256" key="2">
    <source>
        <dbReference type="ARBA" id="ARBA00022741"/>
    </source>
</evidence>
<dbReference type="SMART" id="SM00490">
    <property type="entry name" value="HELICc"/>
    <property type="match status" value="1"/>
</dbReference>
<dbReference type="GO" id="GO:0003723">
    <property type="term" value="F:RNA binding"/>
    <property type="evidence" value="ECO:0007669"/>
    <property type="project" value="TreeGrafter"/>
</dbReference>
<keyword evidence="2" id="KW-0547">Nucleotide-binding</keyword>
<dbReference type="Gene3D" id="3.40.50.300">
    <property type="entry name" value="P-loop containing nucleotide triphosphate hydrolases"/>
    <property type="match status" value="2"/>
</dbReference>
<organism evidence="10 11">
    <name type="scientific">Jaapia argillacea MUCL 33604</name>
    <dbReference type="NCBI Taxonomy" id="933084"/>
    <lineage>
        <taxon>Eukaryota</taxon>
        <taxon>Fungi</taxon>
        <taxon>Dikarya</taxon>
        <taxon>Basidiomycota</taxon>
        <taxon>Agaricomycotina</taxon>
        <taxon>Agaricomycetes</taxon>
        <taxon>Agaricomycetidae</taxon>
        <taxon>Jaapiales</taxon>
        <taxon>Jaapiaceae</taxon>
        <taxon>Jaapia</taxon>
    </lineage>
</organism>
<dbReference type="Pfam" id="PF26026">
    <property type="entry name" value="RNA_hel_CTD"/>
    <property type="match status" value="1"/>
</dbReference>
<dbReference type="OrthoDB" id="5600252at2759"/>
<evidence type="ECO:0000256" key="7">
    <source>
        <dbReference type="SAM" id="MobiDB-lite"/>
    </source>
</evidence>
<evidence type="ECO:0000259" key="9">
    <source>
        <dbReference type="PROSITE" id="PS51194"/>
    </source>
</evidence>
<dbReference type="EMBL" id="KL197710">
    <property type="protein sequence ID" value="KDQ63105.1"/>
    <property type="molecule type" value="Genomic_DNA"/>
</dbReference>
<evidence type="ECO:0000259" key="8">
    <source>
        <dbReference type="PROSITE" id="PS51192"/>
    </source>
</evidence>
<dbReference type="SMART" id="SM00487">
    <property type="entry name" value="DEXDc"/>
    <property type="match status" value="1"/>
</dbReference>
<dbReference type="EC" id="3.6.4.13" evidence="1"/>
<comment type="catalytic activity">
    <reaction evidence="6">
        <text>ATP + H2O = ADP + phosphate + H(+)</text>
        <dbReference type="Rhea" id="RHEA:13065"/>
        <dbReference type="ChEBI" id="CHEBI:15377"/>
        <dbReference type="ChEBI" id="CHEBI:15378"/>
        <dbReference type="ChEBI" id="CHEBI:30616"/>
        <dbReference type="ChEBI" id="CHEBI:43474"/>
        <dbReference type="ChEBI" id="CHEBI:456216"/>
        <dbReference type="EC" id="3.6.4.13"/>
    </reaction>
</comment>
<dbReference type="PROSITE" id="PS51194">
    <property type="entry name" value="HELICASE_CTER"/>
    <property type="match status" value="1"/>
</dbReference>
<evidence type="ECO:0000256" key="4">
    <source>
        <dbReference type="ARBA" id="ARBA00022806"/>
    </source>
</evidence>
<dbReference type="InterPro" id="IPR027417">
    <property type="entry name" value="P-loop_NTPase"/>
</dbReference>
<dbReference type="InterPro" id="IPR014001">
    <property type="entry name" value="Helicase_ATP-bd"/>
</dbReference>
<name>A0A067QA99_9AGAM</name>